<proteinExistence type="inferred from homology"/>
<dbReference type="RefSeq" id="XP_024321565.1">
    <property type="nucleotide sequence ID" value="XM_024470288.1"/>
</dbReference>
<dbReference type="eggNOG" id="ENOG502RYAI">
    <property type="taxonomic scope" value="Eukaryota"/>
</dbReference>
<sequence>MGKSNKRANVKNHPNPIAKPVKPPTDPELAAVREKQILPVINDLKSPEVSRRSAAAIAIANLIEDTKCRKLLLREQVVGILLEQTITDSSLESKSAGWGILRNLALEEEADFSIHLYRQDILTPITAIIQMIIETIESKENPIAKLPKAQQSLLWTLSSSVVGLLTSLGEAQEEIVEAISNLPSILNFLFGLLNVPAVPGELFTDVLTCISTLTEYNKVLAQQIVGNESWLMSLMQLRELAGPRAVPACAVLHNIFTCLEWFDHNTPMEGASDAILIPTLVQCMSQVQGEDNLSNGSNHLNTDQILQLALEITASIATSLQEALEHGAKHEKEFEGFDDKADGEDEIMADDINDDASDDEDEDEVNEEDKEEDEMTIAEIAEDMDRVIGDGSDDEEEEGSEDVPPTLDALIRVASPFLLKLAQTDNEAVQSGAISALNNIAWTISNVDFSTASGRLKKSWSPLAQQIWSEVVTPVLASNTADIELASSITSLAWAVARSVQGHVKLSGDEHRKFMALYQASKDIPAPTDTEGVDPFQGLGVKCVGVLGRLALDPAPLALNREIGVFLLTVLAGLPETPAADAVEALNEIFDIYADKSYACDEVYRNDGFHKHLEELKVKVTKAAKGVDRRKETELRSRADEAGLNLTRFLAYKKREQKN</sequence>
<dbReference type="InterPro" id="IPR011989">
    <property type="entry name" value="ARM-like"/>
</dbReference>
<accession>A0A177A1V9</accession>
<feature type="compositionally biased region" description="Acidic residues" evidence="2">
    <location>
        <begin position="351"/>
        <end position="382"/>
    </location>
</feature>
<feature type="region of interest" description="Disordered" evidence="2">
    <location>
        <begin position="1"/>
        <end position="26"/>
    </location>
</feature>
<evidence type="ECO:0000313" key="4">
    <source>
        <dbReference type="EMBL" id="OAF56269.1"/>
    </source>
</evidence>
<name>A0A177A1V9_9PEZI</name>
<dbReference type="InterPro" id="IPR016024">
    <property type="entry name" value="ARM-type_fold"/>
</dbReference>
<dbReference type="PANTHER" id="PTHR13347:SF1">
    <property type="entry name" value="HEAT REPEAT-CONTAINING PROTEIN 3"/>
    <property type="match status" value="1"/>
</dbReference>
<dbReference type="EMBL" id="KV441404">
    <property type="protein sequence ID" value="OAF56269.1"/>
    <property type="molecule type" value="Genomic_DNA"/>
</dbReference>
<protein>
    <recommendedName>
        <fullName evidence="3">SYO1-like TPR repeats domain-containing protein</fullName>
    </recommendedName>
</protein>
<evidence type="ECO:0000256" key="1">
    <source>
        <dbReference type="ARBA" id="ARBA00049983"/>
    </source>
</evidence>
<dbReference type="GO" id="GO:0051082">
    <property type="term" value="F:unfolded protein binding"/>
    <property type="evidence" value="ECO:0007669"/>
    <property type="project" value="TreeGrafter"/>
</dbReference>
<feature type="compositionally biased region" description="Basic residues" evidence="2">
    <location>
        <begin position="1"/>
        <end position="10"/>
    </location>
</feature>
<dbReference type="GeneID" id="36289754"/>
<feature type="domain" description="SYO1-like TPR repeats" evidence="3">
    <location>
        <begin position="427"/>
        <end position="656"/>
    </location>
</feature>
<organism evidence="4">
    <name type="scientific">Pseudogymnoascus destructans</name>
    <dbReference type="NCBI Taxonomy" id="655981"/>
    <lineage>
        <taxon>Eukaryota</taxon>
        <taxon>Fungi</taxon>
        <taxon>Dikarya</taxon>
        <taxon>Ascomycota</taxon>
        <taxon>Pezizomycotina</taxon>
        <taxon>Leotiomycetes</taxon>
        <taxon>Thelebolales</taxon>
        <taxon>Thelebolaceae</taxon>
        <taxon>Pseudogymnoascus</taxon>
    </lineage>
</organism>
<dbReference type="CDD" id="cd13394">
    <property type="entry name" value="Syo1_like"/>
    <property type="match status" value="1"/>
</dbReference>
<dbReference type="InterPro" id="IPR057990">
    <property type="entry name" value="TPR_SYO1"/>
</dbReference>
<dbReference type="OrthoDB" id="288703at2759"/>
<feature type="compositionally biased region" description="Acidic residues" evidence="2">
    <location>
        <begin position="391"/>
        <end position="401"/>
    </location>
</feature>
<dbReference type="GO" id="GO:0042273">
    <property type="term" value="P:ribosomal large subunit biogenesis"/>
    <property type="evidence" value="ECO:0007669"/>
    <property type="project" value="TreeGrafter"/>
</dbReference>
<dbReference type="PANTHER" id="PTHR13347">
    <property type="entry name" value="HEAT REPEAT-CONTAINING PROTEIN 3"/>
    <property type="match status" value="1"/>
</dbReference>
<dbReference type="VEuPathDB" id="FungiDB:GMDG_03878"/>
<dbReference type="AlphaFoldDB" id="A0A177A1V9"/>
<dbReference type="Pfam" id="PF25567">
    <property type="entry name" value="TPR_SYO1"/>
    <property type="match status" value="1"/>
</dbReference>
<feature type="region of interest" description="Disordered" evidence="2">
    <location>
        <begin position="351"/>
        <end position="403"/>
    </location>
</feature>
<dbReference type="InterPro" id="IPR052616">
    <property type="entry name" value="SYO1-like"/>
</dbReference>
<dbReference type="SUPFAM" id="SSF48371">
    <property type="entry name" value="ARM repeat"/>
    <property type="match status" value="1"/>
</dbReference>
<evidence type="ECO:0000256" key="2">
    <source>
        <dbReference type="SAM" id="MobiDB-lite"/>
    </source>
</evidence>
<reference evidence="4" key="1">
    <citation type="submission" date="2016-03" db="EMBL/GenBank/DDBJ databases">
        <title>Updated assembly of Pseudogymnoascus destructans, the fungus causing white-nose syndrome of bats.</title>
        <authorList>
            <person name="Palmer J.M."/>
            <person name="Drees K.P."/>
            <person name="Foster J.T."/>
            <person name="Lindner D.L."/>
        </authorList>
    </citation>
    <scope>NUCLEOTIDE SEQUENCE [LARGE SCALE GENOMIC DNA]</scope>
    <source>
        <strain evidence="4">20631-21</strain>
    </source>
</reference>
<gene>
    <name evidence="4" type="ORF">VC83_06698</name>
</gene>
<dbReference type="Proteomes" id="UP000077154">
    <property type="component" value="Unassembled WGS sequence"/>
</dbReference>
<dbReference type="Gene3D" id="1.25.10.10">
    <property type="entry name" value="Leucine-rich Repeat Variant"/>
    <property type="match status" value="2"/>
</dbReference>
<comment type="similarity">
    <text evidence="1">Belongs to the nuclear import and ribosome assembly adapter family.</text>
</comment>
<dbReference type="GO" id="GO:0006606">
    <property type="term" value="P:protein import into nucleus"/>
    <property type="evidence" value="ECO:0007669"/>
    <property type="project" value="TreeGrafter"/>
</dbReference>
<evidence type="ECO:0000259" key="3">
    <source>
        <dbReference type="Pfam" id="PF25567"/>
    </source>
</evidence>